<sequence length="52" mass="5638">MLKSQGANVRAYHDTALQSAAHRGHADIVELLPEHSADTEADYPMGAQVLHN</sequence>
<organism evidence="2 3">
    <name type="scientific">Gonapodya prolifera (strain JEL478)</name>
    <name type="common">Monoblepharis prolifera</name>
    <dbReference type="NCBI Taxonomy" id="1344416"/>
    <lineage>
        <taxon>Eukaryota</taxon>
        <taxon>Fungi</taxon>
        <taxon>Fungi incertae sedis</taxon>
        <taxon>Chytridiomycota</taxon>
        <taxon>Chytridiomycota incertae sedis</taxon>
        <taxon>Monoblepharidomycetes</taxon>
        <taxon>Monoblepharidales</taxon>
        <taxon>Gonapodyaceae</taxon>
        <taxon>Gonapodya</taxon>
    </lineage>
</organism>
<proteinExistence type="predicted"/>
<dbReference type="Proteomes" id="UP000070544">
    <property type="component" value="Unassembled WGS sequence"/>
</dbReference>
<accession>A0A139A8J8</accession>
<dbReference type="InterPro" id="IPR036770">
    <property type="entry name" value="Ankyrin_rpt-contain_sf"/>
</dbReference>
<dbReference type="SUPFAM" id="SSF48403">
    <property type="entry name" value="Ankyrin repeat"/>
    <property type="match status" value="1"/>
</dbReference>
<dbReference type="Gene3D" id="1.25.40.20">
    <property type="entry name" value="Ankyrin repeat-containing domain"/>
    <property type="match status" value="1"/>
</dbReference>
<name>A0A139A8J8_GONPJ</name>
<dbReference type="EMBL" id="KQ965782">
    <property type="protein sequence ID" value="KXS13057.1"/>
    <property type="molecule type" value="Genomic_DNA"/>
</dbReference>
<dbReference type="AlphaFoldDB" id="A0A139A8J8"/>
<evidence type="ECO:0000313" key="2">
    <source>
        <dbReference type="EMBL" id="KXS13057.1"/>
    </source>
</evidence>
<gene>
    <name evidence="2" type="ORF">M427DRAFT_58971</name>
</gene>
<protein>
    <submittedName>
        <fullName evidence="2">Uncharacterized protein</fullName>
    </submittedName>
</protein>
<dbReference type="Pfam" id="PF00023">
    <property type="entry name" value="Ank"/>
    <property type="match status" value="1"/>
</dbReference>
<dbReference type="InterPro" id="IPR002110">
    <property type="entry name" value="Ankyrin_rpt"/>
</dbReference>
<feature type="region of interest" description="Disordered" evidence="1">
    <location>
        <begin position="31"/>
        <end position="52"/>
    </location>
</feature>
<reference evidence="2 3" key="1">
    <citation type="journal article" date="2015" name="Genome Biol. Evol.">
        <title>Phylogenomic analyses indicate that early fungi evolved digesting cell walls of algal ancestors of land plants.</title>
        <authorList>
            <person name="Chang Y."/>
            <person name="Wang S."/>
            <person name="Sekimoto S."/>
            <person name="Aerts A.L."/>
            <person name="Choi C."/>
            <person name="Clum A."/>
            <person name="LaButti K.M."/>
            <person name="Lindquist E.A."/>
            <person name="Yee Ngan C."/>
            <person name="Ohm R.A."/>
            <person name="Salamov A.A."/>
            <person name="Grigoriev I.V."/>
            <person name="Spatafora J.W."/>
            <person name="Berbee M.L."/>
        </authorList>
    </citation>
    <scope>NUCLEOTIDE SEQUENCE [LARGE SCALE GENOMIC DNA]</scope>
    <source>
        <strain evidence="2 3">JEL478</strain>
    </source>
</reference>
<evidence type="ECO:0000256" key="1">
    <source>
        <dbReference type="SAM" id="MobiDB-lite"/>
    </source>
</evidence>
<evidence type="ECO:0000313" key="3">
    <source>
        <dbReference type="Proteomes" id="UP000070544"/>
    </source>
</evidence>
<keyword evidence="3" id="KW-1185">Reference proteome</keyword>